<dbReference type="OrthoDB" id="2102561at2759"/>
<dbReference type="GO" id="GO:0005811">
    <property type="term" value="C:lipid droplet"/>
    <property type="evidence" value="ECO:0007669"/>
    <property type="project" value="TreeGrafter"/>
</dbReference>
<proteinExistence type="inferred from homology"/>
<sequence>MANARKNVLVTGCSAGGLGSALAKAFRDQGFHVLAAVRDPNKAGSLAEEKDIEIITLDVTSAASIATCLEQVRSTTQDQLDILVNNAGVALFGPLLHASMKEGKAAYDVNVWAPLAVTQAFAPLLIQSKGVILNISSIAGAVPLAWQGLYNSSKAAATFLSETLKMELAPLGVRVVTAMVGAIGTTLYTGHEVSLPQGSYYKPIEEYIKKQSRGEMQEPFNESVDVTARNLVRDTLAGCRGQIWRGGEAGRASILSWLVPTAIRERILHSERGLYKLKYEK</sequence>
<dbReference type="PANTHER" id="PTHR44169:SF6">
    <property type="entry name" value="NADPH-DEPENDENT 1-ACYLDIHYDROXYACETONE PHOSPHATE REDUCTASE"/>
    <property type="match status" value="1"/>
</dbReference>
<dbReference type="GO" id="GO:0004806">
    <property type="term" value="F:triacylglycerol lipase activity"/>
    <property type="evidence" value="ECO:0007669"/>
    <property type="project" value="TreeGrafter"/>
</dbReference>
<dbReference type="InterPro" id="IPR002347">
    <property type="entry name" value="SDR_fam"/>
</dbReference>
<keyword evidence="2" id="KW-0560">Oxidoreductase</keyword>
<reference evidence="4 5" key="1">
    <citation type="journal article" date="2018" name="IMA Fungus">
        <title>IMA Genome-F 9: Draft genome sequence of Annulohypoxylon stygium, Aspergillus mulundensis, Berkeleyomyces basicola (syn. Thielaviopsis basicola), Ceratocystis smalleyi, two Cercospora beticola strains, Coleophoma cylindrospora, Fusarium fracticaudum, Phialophora cf. hyalina, and Morchella septimelata.</title>
        <authorList>
            <person name="Wingfield B.D."/>
            <person name="Bills G.F."/>
            <person name="Dong Y."/>
            <person name="Huang W."/>
            <person name="Nel W.J."/>
            <person name="Swalarsk-Parry B.S."/>
            <person name="Vaghefi N."/>
            <person name="Wilken P.M."/>
            <person name="An Z."/>
            <person name="de Beer Z.W."/>
            <person name="De Vos L."/>
            <person name="Chen L."/>
            <person name="Duong T.A."/>
            <person name="Gao Y."/>
            <person name="Hammerbacher A."/>
            <person name="Kikkert J.R."/>
            <person name="Li Y."/>
            <person name="Li H."/>
            <person name="Li K."/>
            <person name="Li Q."/>
            <person name="Liu X."/>
            <person name="Ma X."/>
            <person name="Naidoo K."/>
            <person name="Pethybridge S.J."/>
            <person name="Sun J."/>
            <person name="Steenkamp E.T."/>
            <person name="van der Nest M.A."/>
            <person name="van Wyk S."/>
            <person name="Wingfield M.J."/>
            <person name="Xiong C."/>
            <person name="Yue Q."/>
            <person name="Zhang X."/>
        </authorList>
    </citation>
    <scope>NUCLEOTIDE SEQUENCE [LARGE SCALE GENOMIC DNA]</scope>
    <source>
        <strain evidence="4 5">BP5796</strain>
    </source>
</reference>
<organism evidence="4 5">
    <name type="scientific">Coleophoma crateriformis</name>
    <dbReference type="NCBI Taxonomy" id="565419"/>
    <lineage>
        <taxon>Eukaryota</taxon>
        <taxon>Fungi</taxon>
        <taxon>Dikarya</taxon>
        <taxon>Ascomycota</taxon>
        <taxon>Pezizomycotina</taxon>
        <taxon>Leotiomycetes</taxon>
        <taxon>Helotiales</taxon>
        <taxon>Dermateaceae</taxon>
        <taxon>Coleophoma</taxon>
    </lineage>
</organism>
<dbReference type="Pfam" id="PF00106">
    <property type="entry name" value="adh_short"/>
    <property type="match status" value="1"/>
</dbReference>
<dbReference type="PRINTS" id="PR00081">
    <property type="entry name" value="GDHRDH"/>
</dbReference>
<dbReference type="PRINTS" id="PR00080">
    <property type="entry name" value="SDRFAMILY"/>
</dbReference>
<gene>
    <name evidence="4" type="ORF">BP5796_12506</name>
</gene>
<protein>
    <submittedName>
        <fullName evidence="4">LijC</fullName>
    </submittedName>
</protein>
<dbReference type="AlphaFoldDB" id="A0A3D8Q784"/>
<comment type="similarity">
    <text evidence="1 3">Belongs to the short-chain dehydrogenases/reductases (SDR) family.</text>
</comment>
<name>A0A3D8Q784_9HELO</name>
<dbReference type="SUPFAM" id="SSF51735">
    <property type="entry name" value="NAD(P)-binding Rossmann-fold domains"/>
    <property type="match status" value="1"/>
</dbReference>
<dbReference type="Proteomes" id="UP000256328">
    <property type="component" value="Unassembled WGS sequence"/>
</dbReference>
<evidence type="ECO:0000313" key="5">
    <source>
        <dbReference type="Proteomes" id="UP000256328"/>
    </source>
</evidence>
<dbReference type="InterPro" id="IPR036291">
    <property type="entry name" value="NAD(P)-bd_dom_sf"/>
</dbReference>
<evidence type="ECO:0000256" key="1">
    <source>
        <dbReference type="ARBA" id="ARBA00006484"/>
    </source>
</evidence>
<evidence type="ECO:0000256" key="2">
    <source>
        <dbReference type="ARBA" id="ARBA00023002"/>
    </source>
</evidence>
<dbReference type="EMBL" id="PDLN01000022">
    <property type="protein sequence ID" value="RDW57705.1"/>
    <property type="molecule type" value="Genomic_DNA"/>
</dbReference>
<keyword evidence="5" id="KW-1185">Reference proteome</keyword>
<dbReference type="GO" id="GO:0019433">
    <property type="term" value="P:triglyceride catabolic process"/>
    <property type="evidence" value="ECO:0007669"/>
    <property type="project" value="TreeGrafter"/>
</dbReference>
<comment type="caution">
    <text evidence="4">The sequence shown here is derived from an EMBL/GenBank/DDBJ whole genome shotgun (WGS) entry which is preliminary data.</text>
</comment>
<evidence type="ECO:0000313" key="4">
    <source>
        <dbReference type="EMBL" id="RDW57705.1"/>
    </source>
</evidence>
<dbReference type="GO" id="GO:0005783">
    <property type="term" value="C:endoplasmic reticulum"/>
    <property type="evidence" value="ECO:0007669"/>
    <property type="project" value="TreeGrafter"/>
</dbReference>
<evidence type="ECO:0000256" key="3">
    <source>
        <dbReference type="RuleBase" id="RU000363"/>
    </source>
</evidence>
<dbReference type="PANTHER" id="PTHR44169">
    <property type="entry name" value="NADPH-DEPENDENT 1-ACYLDIHYDROXYACETONE PHOSPHATE REDUCTASE"/>
    <property type="match status" value="1"/>
</dbReference>
<dbReference type="GO" id="GO:0006654">
    <property type="term" value="P:phosphatidic acid biosynthetic process"/>
    <property type="evidence" value="ECO:0007669"/>
    <property type="project" value="TreeGrafter"/>
</dbReference>
<dbReference type="Gene3D" id="3.40.50.720">
    <property type="entry name" value="NAD(P)-binding Rossmann-like Domain"/>
    <property type="match status" value="1"/>
</dbReference>
<dbReference type="GO" id="GO:0000140">
    <property type="term" value="F:acylglycerone-phosphate reductase (NADP+) activity"/>
    <property type="evidence" value="ECO:0007669"/>
    <property type="project" value="TreeGrafter"/>
</dbReference>
<accession>A0A3D8Q784</accession>